<dbReference type="EMBL" id="BAHD01000086">
    <property type="protein sequence ID" value="GAB97876.1"/>
    <property type="molecule type" value="Genomic_DNA"/>
</dbReference>
<gene>
    <name evidence="2" type="ORF">KILIM_086_00020</name>
</gene>
<organism evidence="2 3">
    <name type="scientific">Kineosphaera limosa NBRC 100340</name>
    <dbReference type="NCBI Taxonomy" id="1184609"/>
    <lineage>
        <taxon>Bacteria</taxon>
        <taxon>Bacillati</taxon>
        <taxon>Actinomycetota</taxon>
        <taxon>Actinomycetes</taxon>
        <taxon>Micrococcales</taxon>
        <taxon>Dermatophilaceae</taxon>
        <taxon>Kineosphaera</taxon>
    </lineage>
</organism>
<evidence type="ECO:0000313" key="2">
    <source>
        <dbReference type="EMBL" id="GAB97876.1"/>
    </source>
</evidence>
<dbReference type="AlphaFoldDB" id="K6WVN4"/>
<reference evidence="2 3" key="1">
    <citation type="submission" date="2012-08" db="EMBL/GenBank/DDBJ databases">
        <title>Whole genome shotgun sequence of Kineosphaera limosa NBRC 100340.</title>
        <authorList>
            <person name="Yoshida I."/>
            <person name="Isaki S."/>
            <person name="Hosoyama A."/>
            <person name="Tsuchikane K."/>
            <person name="Katsumata H."/>
            <person name="Ando Y."/>
            <person name="Ohji S."/>
            <person name="Hamada M."/>
            <person name="Tamura T."/>
            <person name="Yamazoe A."/>
            <person name="Yamazaki S."/>
            <person name="Fujita N."/>
        </authorList>
    </citation>
    <scope>NUCLEOTIDE SEQUENCE [LARGE SCALE GENOMIC DNA]</scope>
    <source>
        <strain evidence="2 3">NBRC 100340</strain>
    </source>
</reference>
<evidence type="ECO:0000313" key="3">
    <source>
        <dbReference type="Proteomes" id="UP000008366"/>
    </source>
</evidence>
<accession>K6WVN4</accession>
<protein>
    <submittedName>
        <fullName evidence="2">Uncharacterized protein</fullName>
    </submittedName>
</protein>
<dbReference type="Proteomes" id="UP000008366">
    <property type="component" value="Unassembled WGS sequence"/>
</dbReference>
<proteinExistence type="predicted"/>
<feature type="region of interest" description="Disordered" evidence="1">
    <location>
        <begin position="1"/>
        <end position="23"/>
    </location>
</feature>
<dbReference type="eggNOG" id="ENOG5031QVJ">
    <property type="taxonomic scope" value="Bacteria"/>
</dbReference>
<evidence type="ECO:0000256" key="1">
    <source>
        <dbReference type="SAM" id="MobiDB-lite"/>
    </source>
</evidence>
<dbReference type="STRING" id="1184609.KILIM_086_00020"/>
<name>K6WVN4_9MICO</name>
<sequence>MRVSPTTQCAGRRSQSDGRSRAGRRSLSVAIAVALATPVGVLSAAADPAPAPAPKAAKTKVVKISGKQFPKLLDRPGSASDVIVLTKLAGADWFVGSATEAVKFEGSAKTASVSVSAATTINAKAAPDTEANKFVLNGPSSFTYTPTDTPISYTDDELKGFLTFIDLPGTKGDSVVLTKADGVHWKIGEVVYDEAKFGKKGTVTAKLPGGEKVFPVAAGATLAASSPAVTNGIAGVSSAETITYTAQQLAAAVQVGDNPLDATKGMGKGASVETVQITGLPGLGWTVGSSPKAVKVKPGVTVHVPVPAGDLDTTTSLAVAPQPASGVTVPTTGTPAAPTPVSLNFADPTTATPIAVGDRVADTDRSGTTNDTLVLPTARGMSWFAGQRDAKNKLAYKQLKAGKDGNAVYKVKHSKDGKPVTVSFRAVPDRGYLVSNAAVQTATFTVAETTVAAPALTSGTVTLSATADGIGAWNLSRTLNGKSVKVSYKPADLTAAGATSIVVPTESVDVKILKGYKTA</sequence>
<keyword evidence="3" id="KW-1185">Reference proteome</keyword>
<comment type="caution">
    <text evidence="2">The sequence shown here is derived from an EMBL/GenBank/DDBJ whole genome shotgun (WGS) entry which is preliminary data.</text>
</comment>